<keyword evidence="2" id="KW-0812">Transmembrane</keyword>
<dbReference type="Proteomes" id="UP000053263">
    <property type="component" value="Unassembled WGS sequence"/>
</dbReference>
<evidence type="ECO:0000313" key="4">
    <source>
        <dbReference type="Proteomes" id="UP000053263"/>
    </source>
</evidence>
<feature type="transmembrane region" description="Helical" evidence="2">
    <location>
        <begin position="12"/>
        <end position="33"/>
    </location>
</feature>
<protein>
    <recommendedName>
        <fullName evidence="5">MARVEL domain-containing protein</fullName>
    </recommendedName>
</protein>
<keyword evidence="2" id="KW-1133">Transmembrane helix</keyword>
<dbReference type="AlphaFoldDB" id="A0A0C9SQI1"/>
<feature type="compositionally biased region" description="Basic and acidic residues" evidence="1">
    <location>
        <begin position="171"/>
        <end position="183"/>
    </location>
</feature>
<proteinExistence type="predicted"/>
<feature type="transmembrane region" description="Helical" evidence="2">
    <location>
        <begin position="53"/>
        <end position="70"/>
    </location>
</feature>
<evidence type="ECO:0000256" key="1">
    <source>
        <dbReference type="SAM" id="MobiDB-lite"/>
    </source>
</evidence>
<evidence type="ECO:0008006" key="5">
    <source>
        <dbReference type="Google" id="ProtNLM"/>
    </source>
</evidence>
<dbReference type="HOGENOM" id="CLU_095057_1_0_1"/>
<evidence type="ECO:0000313" key="3">
    <source>
        <dbReference type="EMBL" id="KII83777.1"/>
    </source>
</evidence>
<keyword evidence="2" id="KW-0472">Membrane</keyword>
<organism evidence="3 4">
    <name type="scientific">Plicaturopsis crispa FD-325 SS-3</name>
    <dbReference type="NCBI Taxonomy" id="944288"/>
    <lineage>
        <taxon>Eukaryota</taxon>
        <taxon>Fungi</taxon>
        <taxon>Dikarya</taxon>
        <taxon>Basidiomycota</taxon>
        <taxon>Agaricomycotina</taxon>
        <taxon>Agaricomycetes</taxon>
        <taxon>Agaricomycetidae</taxon>
        <taxon>Amylocorticiales</taxon>
        <taxon>Amylocorticiaceae</taxon>
        <taxon>Plicatura</taxon>
        <taxon>Plicaturopsis crispa</taxon>
    </lineage>
</organism>
<reference evidence="3 4" key="1">
    <citation type="submission" date="2014-06" db="EMBL/GenBank/DDBJ databases">
        <title>Evolutionary Origins and Diversification of the Mycorrhizal Mutualists.</title>
        <authorList>
            <consortium name="DOE Joint Genome Institute"/>
            <consortium name="Mycorrhizal Genomics Consortium"/>
            <person name="Kohler A."/>
            <person name="Kuo A."/>
            <person name="Nagy L.G."/>
            <person name="Floudas D."/>
            <person name="Copeland A."/>
            <person name="Barry K.W."/>
            <person name="Cichocki N."/>
            <person name="Veneault-Fourrey C."/>
            <person name="LaButti K."/>
            <person name="Lindquist E.A."/>
            <person name="Lipzen A."/>
            <person name="Lundell T."/>
            <person name="Morin E."/>
            <person name="Murat C."/>
            <person name="Riley R."/>
            <person name="Ohm R."/>
            <person name="Sun H."/>
            <person name="Tunlid A."/>
            <person name="Henrissat B."/>
            <person name="Grigoriev I.V."/>
            <person name="Hibbett D.S."/>
            <person name="Martin F."/>
        </authorList>
    </citation>
    <scope>NUCLEOTIDE SEQUENCE [LARGE SCALE GENOMIC DNA]</scope>
    <source>
        <strain evidence="3 4">FD-325 SS-3</strain>
    </source>
</reference>
<feature type="transmembrane region" description="Helical" evidence="2">
    <location>
        <begin position="132"/>
        <end position="158"/>
    </location>
</feature>
<feature type="region of interest" description="Disordered" evidence="1">
    <location>
        <begin position="171"/>
        <end position="212"/>
    </location>
</feature>
<name>A0A0C9SQI1_PLICR</name>
<dbReference type="OrthoDB" id="2501127at2759"/>
<evidence type="ECO:0000256" key="2">
    <source>
        <dbReference type="SAM" id="Phobius"/>
    </source>
</evidence>
<feature type="transmembrane region" description="Helical" evidence="2">
    <location>
        <begin position="91"/>
        <end position="112"/>
    </location>
</feature>
<keyword evidence="4" id="KW-1185">Reference proteome</keyword>
<dbReference type="EMBL" id="KN832574">
    <property type="protein sequence ID" value="KII83777.1"/>
    <property type="molecule type" value="Genomic_DNA"/>
</dbReference>
<accession>A0A0C9SQI1</accession>
<sequence>MAFDLPVFRVFLYLVLIVFSLIELGLTAARIQYTTHLPRGDPLNNGHSFYDPVAAELLATSILSILWGIFAARTIHGRYEQRYISTFAGELLGLFVLFLLWIVGAGITASIWGDLRWCHIYKPCRIITALEAFAWLSWLMVLFLTLLNLGFSIANAAFGDPMHGRWDPRRSEYGSSHVPDHRHSQGTYPPGDHIRGSQVAGAPAQPEMRDQSGLRRFVPSWR</sequence>
<gene>
    <name evidence="3" type="ORF">PLICRDRAFT_168675</name>
</gene>